<dbReference type="SUPFAM" id="SSF111369">
    <property type="entry name" value="HlyD-like secretion proteins"/>
    <property type="match status" value="1"/>
</dbReference>
<dbReference type="AlphaFoldDB" id="A0A2I0CNJ8"/>
<organism evidence="8 9">
    <name type="scientific">Pseudomonas fluvialis</name>
    <dbReference type="NCBI Taxonomy" id="1793966"/>
    <lineage>
        <taxon>Bacteria</taxon>
        <taxon>Pseudomonadati</taxon>
        <taxon>Pseudomonadota</taxon>
        <taxon>Gammaproteobacteria</taxon>
        <taxon>Pseudomonadales</taxon>
        <taxon>Pseudomonadaceae</taxon>
        <taxon>Pseudomonas</taxon>
    </lineage>
</organism>
<keyword evidence="3" id="KW-1133">Transmembrane helix</keyword>
<protein>
    <submittedName>
        <fullName evidence="8">Efflux transporter periplasmic adaptor subunit</fullName>
    </submittedName>
</protein>
<evidence type="ECO:0000259" key="6">
    <source>
        <dbReference type="Pfam" id="PF25954"/>
    </source>
</evidence>
<feature type="domain" description="Multidrug resistance protein MdtA-like alpha-helical hairpin" evidence="4">
    <location>
        <begin position="114"/>
        <end position="176"/>
    </location>
</feature>
<evidence type="ECO:0000259" key="5">
    <source>
        <dbReference type="Pfam" id="PF25917"/>
    </source>
</evidence>
<dbReference type="GO" id="GO:0015562">
    <property type="term" value="F:efflux transmembrane transporter activity"/>
    <property type="evidence" value="ECO:0007669"/>
    <property type="project" value="TreeGrafter"/>
</dbReference>
<feature type="transmembrane region" description="Helical" evidence="3">
    <location>
        <begin position="21"/>
        <end position="41"/>
    </location>
</feature>
<dbReference type="PANTHER" id="PTHR30469:SF11">
    <property type="entry name" value="BLL4320 PROTEIN"/>
    <property type="match status" value="1"/>
</dbReference>
<dbReference type="EMBL" id="PIYS01000021">
    <property type="protein sequence ID" value="PKF70711.1"/>
    <property type="molecule type" value="Genomic_DNA"/>
</dbReference>
<evidence type="ECO:0000259" key="4">
    <source>
        <dbReference type="Pfam" id="PF25876"/>
    </source>
</evidence>
<gene>
    <name evidence="8" type="ORF">CW360_11880</name>
</gene>
<dbReference type="PANTHER" id="PTHR30469">
    <property type="entry name" value="MULTIDRUG RESISTANCE PROTEIN MDTA"/>
    <property type="match status" value="1"/>
</dbReference>
<dbReference type="InterPro" id="IPR058637">
    <property type="entry name" value="YknX-like_C"/>
</dbReference>
<keyword evidence="3" id="KW-0812">Transmembrane</keyword>
<keyword evidence="3" id="KW-0472">Membrane</keyword>
<feature type="domain" description="CusB-like beta-barrel" evidence="6">
    <location>
        <begin position="212"/>
        <end position="282"/>
    </location>
</feature>
<feature type="domain" description="Multidrug resistance protein MdtA-like barrel-sandwich hybrid" evidence="5">
    <location>
        <begin position="78"/>
        <end position="200"/>
    </location>
</feature>
<comment type="caution">
    <text evidence="8">The sequence shown here is derived from an EMBL/GenBank/DDBJ whole genome shotgun (WGS) entry which is preliminary data.</text>
</comment>
<dbReference type="Pfam" id="PF25954">
    <property type="entry name" value="Beta-barrel_RND_2"/>
    <property type="match status" value="1"/>
</dbReference>
<dbReference type="Gene3D" id="2.40.30.170">
    <property type="match status" value="1"/>
</dbReference>
<evidence type="ECO:0000313" key="9">
    <source>
        <dbReference type="Proteomes" id="UP000242861"/>
    </source>
</evidence>
<feature type="domain" description="YknX-like C-terminal permuted SH3-like" evidence="7">
    <location>
        <begin position="292"/>
        <end position="358"/>
    </location>
</feature>
<evidence type="ECO:0000256" key="1">
    <source>
        <dbReference type="ARBA" id="ARBA00009477"/>
    </source>
</evidence>
<name>A0A2I0CNJ8_9PSED</name>
<dbReference type="Pfam" id="PF25876">
    <property type="entry name" value="HH_MFP_RND"/>
    <property type="match status" value="1"/>
</dbReference>
<evidence type="ECO:0000256" key="3">
    <source>
        <dbReference type="SAM" id="Phobius"/>
    </source>
</evidence>
<dbReference type="Proteomes" id="UP000242861">
    <property type="component" value="Unassembled WGS sequence"/>
</dbReference>
<dbReference type="NCBIfam" id="TIGR01730">
    <property type="entry name" value="RND_mfp"/>
    <property type="match status" value="1"/>
</dbReference>
<accession>A0A2I0CNJ8</accession>
<dbReference type="Gene3D" id="1.10.287.470">
    <property type="entry name" value="Helix hairpin bin"/>
    <property type="match status" value="1"/>
</dbReference>
<dbReference type="Pfam" id="PF25989">
    <property type="entry name" value="YknX_C"/>
    <property type="match status" value="1"/>
</dbReference>
<evidence type="ECO:0000256" key="2">
    <source>
        <dbReference type="ARBA" id="ARBA00023054"/>
    </source>
</evidence>
<comment type="similarity">
    <text evidence="1">Belongs to the membrane fusion protein (MFP) (TC 8.A.1) family.</text>
</comment>
<dbReference type="InterPro" id="IPR058792">
    <property type="entry name" value="Beta-barrel_RND_2"/>
</dbReference>
<dbReference type="InterPro" id="IPR006143">
    <property type="entry name" value="RND_pump_MFP"/>
</dbReference>
<dbReference type="GO" id="GO:1990281">
    <property type="term" value="C:efflux pump complex"/>
    <property type="evidence" value="ECO:0007669"/>
    <property type="project" value="TreeGrafter"/>
</dbReference>
<keyword evidence="2" id="KW-0175">Coiled coil</keyword>
<evidence type="ECO:0000259" key="7">
    <source>
        <dbReference type="Pfam" id="PF25989"/>
    </source>
</evidence>
<dbReference type="FunFam" id="2.40.30.170:FF:000010">
    <property type="entry name" value="Efflux RND transporter periplasmic adaptor subunit"/>
    <property type="match status" value="1"/>
</dbReference>
<evidence type="ECO:0000313" key="8">
    <source>
        <dbReference type="EMBL" id="PKF70711.1"/>
    </source>
</evidence>
<dbReference type="Pfam" id="PF25917">
    <property type="entry name" value="BSH_RND"/>
    <property type="match status" value="1"/>
</dbReference>
<dbReference type="Gene3D" id="2.40.420.20">
    <property type="match status" value="1"/>
</dbReference>
<dbReference type="Gene3D" id="2.40.50.100">
    <property type="match status" value="1"/>
</dbReference>
<proteinExistence type="inferred from homology"/>
<dbReference type="InterPro" id="IPR058624">
    <property type="entry name" value="MdtA-like_HH"/>
</dbReference>
<sequence>MPGAIAARSSRVTTRLETQGLGIRTAGWCAALLAGFCWLAAMPVLADEPPTLVEVSEVRRDKVRDELVTFGALRSDESVMIRPELAGRLASLHFREGQQVAAGDLLVSLDDAIASAELAQAKANLSLAERSAQRTRQLYQRGASNAQALDEAQANLQLAAASVLLAEARLDKTRIRAPYAGTLGLRQVSPGDYLQAGQDIVNLEVLDPLKLDFRIPQKTVSQLRIGQAVEVTVDSQPGQRFEARVQAINPRLDEAGRSQAVRAQLDNHEGHLYPGQFVRVAVIIEERADAMLVPEEAVMSQGEQRLLSLVEQGKVRRQVVQLGLRREGWVEVREGLRGDEQVIRSGWHKVFPGDPVRVRSAPAEAARP</sequence>
<reference evidence="9" key="1">
    <citation type="submission" date="2017-12" db="EMBL/GenBank/DDBJ databases">
        <authorList>
            <person name="Yu X.-Y."/>
        </authorList>
    </citation>
    <scope>NUCLEOTIDE SEQUENCE [LARGE SCALE GENOMIC DNA]</scope>
    <source>
        <strain evidence="9">ZYSR67-Z</strain>
    </source>
</reference>
<dbReference type="InterPro" id="IPR058625">
    <property type="entry name" value="MdtA-like_BSH"/>
</dbReference>